<comment type="function">
    <text evidence="1">Removes C-terminal D-alanyl residues from sugar-peptide cell wall precursors.</text>
</comment>
<keyword evidence="11" id="KW-0961">Cell wall biogenesis/degradation</keyword>
<dbReference type="SUPFAM" id="SSF69189">
    <property type="entry name" value="Penicillin-binding protein associated domain"/>
    <property type="match status" value="1"/>
</dbReference>
<dbReference type="EC" id="3.4.16.4" evidence="4"/>
<evidence type="ECO:0000256" key="3">
    <source>
        <dbReference type="ARBA" id="ARBA00007164"/>
    </source>
</evidence>
<feature type="active site" description="Proton acceptor" evidence="13">
    <location>
        <position position="109"/>
    </location>
</feature>
<proteinExistence type="inferred from homology"/>
<evidence type="ECO:0000256" key="8">
    <source>
        <dbReference type="ARBA" id="ARBA00022801"/>
    </source>
</evidence>
<comment type="caution">
    <text evidence="17">The sequence shown here is derived from an EMBL/GenBank/DDBJ whole genome shotgun (WGS) entry which is preliminary data.</text>
</comment>
<protein>
    <recommendedName>
        <fullName evidence="4">serine-type D-Ala-D-Ala carboxypeptidase</fullName>
        <ecNumber evidence="4">3.4.16.4</ecNumber>
    </recommendedName>
</protein>
<dbReference type="GO" id="GO:0009252">
    <property type="term" value="P:peptidoglycan biosynthetic process"/>
    <property type="evidence" value="ECO:0007669"/>
    <property type="project" value="UniProtKB-UniPathway"/>
</dbReference>
<evidence type="ECO:0000313" key="18">
    <source>
        <dbReference type="Proteomes" id="UP000247371"/>
    </source>
</evidence>
<evidence type="ECO:0000256" key="14">
    <source>
        <dbReference type="PIRSR" id="PIRSR618044-2"/>
    </source>
</evidence>
<keyword evidence="6" id="KW-0645">Protease</keyword>
<dbReference type="Proteomes" id="UP000247371">
    <property type="component" value="Unassembled WGS sequence"/>
</dbReference>
<keyword evidence="5 17" id="KW-0121">Carboxypeptidase</keyword>
<dbReference type="Pfam" id="PF07943">
    <property type="entry name" value="PBP5_C"/>
    <property type="match status" value="1"/>
</dbReference>
<evidence type="ECO:0000256" key="5">
    <source>
        <dbReference type="ARBA" id="ARBA00022645"/>
    </source>
</evidence>
<dbReference type="PRINTS" id="PR00725">
    <property type="entry name" value="DADACBPTASE1"/>
</dbReference>
<evidence type="ECO:0000256" key="9">
    <source>
        <dbReference type="ARBA" id="ARBA00022960"/>
    </source>
</evidence>
<dbReference type="InterPro" id="IPR037167">
    <property type="entry name" value="Peptidase_S11_C_sf"/>
</dbReference>
<evidence type="ECO:0000256" key="4">
    <source>
        <dbReference type="ARBA" id="ARBA00012448"/>
    </source>
</evidence>
<dbReference type="UniPathway" id="UPA00219"/>
<sequence>MTDPVTPVVAARPAGTYRTKDAMHTRRFLLAGATSLLVSTPAWAAGRRRHPAAAAPVAAEPAIPSSPANSLIGPIDTIARWACIVDYTTGAVLLEKAADERMPPSSLTKMMTAYVVFGMLRAGRLTLEQTLPVSEKAWRMQGSKMFVPLNGSVAVSDLIQGMVIQSGNDACIVLAEGIAGSEDQFVSMMNAQAAQLGMTNSHFLNATGWPMDGHYMSARDVATIAMHLIHDFPEYYHFFSERSFTYNRIAQENRNALVVRGVADGLKTGHTDAGGFGLCASAERGGNRVVMAINGLPSSNARANEGERLFEWSFVNFENATLIRNGAVVDNAPVWLGQAPTVPLVATRDVTLTLPHGWQNRVHVSVDYRSPVPAPVTAGQALGEMVIANTGLAEIRIPLVAGAAVPRLGLMGRASAVLGRKLGHG</sequence>
<dbReference type="InterPro" id="IPR012338">
    <property type="entry name" value="Beta-lactam/transpept-like"/>
</dbReference>
<evidence type="ECO:0000256" key="6">
    <source>
        <dbReference type="ARBA" id="ARBA00022670"/>
    </source>
</evidence>
<name>A0A2V4R0W2_9PROT</name>
<dbReference type="PANTHER" id="PTHR21581">
    <property type="entry name" value="D-ALANYL-D-ALANINE CARBOXYPEPTIDASE"/>
    <property type="match status" value="1"/>
</dbReference>
<evidence type="ECO:0000256" key="1">
    <source>
        <dbReference type="ARBA" id="ARBA00003217"/>
    </source>
</evidence>
<dbReference type="SMART" id="SM00936">
    <property type="entry name" value="PBP5_C"/>
    <property type="match status" value="1"/>
</dbReference>
<dbReference type="PANTHER" id="PTHR21581:SF6">
    <property type="entry name" value="TRAFFICKING PROTEIN PARTICLE COMPLEX SUBUNIT 12"/>
    <property type="match status" value="1"/>
</dbReference>
<comment type="pathway">
    <text evidence="2">Cell wall biogenesis; peptidoglycan biosynthesis.</text>
</comment>
<dbReference type="GO" id="GO:0008360">
    <property type="term" value="P:regulation of cell shape"/>
    <property type="evidence" value="ECO:0007669"/>
    <property type="project" value="UniProtKB-KW"/>
</dbReference>
<evidence type="ECO:0000256" key="12">
    <source>
        <dbReference type="ARBA" id="ARBA00034000"/>
    </source>
</evidence>
<dbReference type="InterPro" id="IPR012907">
    <property type="entry name" value="Peptidase_S11_C"/>
</dbReference>
<evidence type="ECO:0000256" key="13">
    <source>
        <dbReference type="PIRSR" id="PIRSR618044-1"/>
    </source>
</evidence>
<dbReference type="GO" id="GO:0006508">
    <property type="term" value="P:proteolysis"/>
    <property type="evidence" value="ECO:0007669"/>
    <property type="project" value="UniProtKB-KW"/>
</dbReference>
<dbReference type="SUPFAM" id="SSF56601">
    <property type="entry name" value="beta-lactamase/transpeptidase-like"/>
    <property type="match status" value="1"/>
</dbReference>
<dbReference type="EMBL" id="NKUB01000011">
    <property type="protein sequence ID" value="PYD69427.1"/>
    <property type="molecule type" value="Genomic_DNA"/>
</dbReference>
<dbReference type="Pfam" id="PF00768">
    <property type="entry name" value="Peptidase_S11"/>
    <property type="match status" value="1"/>
</dbReference>
<evidence type="ECO:0000259" key="16">
    <source>
        <dbReference type="SMART" id="SM00936"/>
    </source>
</evidence>
<feature type="domain" description="Peptidase S11 D-Ala-D-Ala carboxypeptidase A C-terminal" evidence="16">
    <location>
        <begin position="317"/>
        <end position="407"/>
    </location>
</feature>
<dbReference type="RefSeq" id="WP_110557030.1">
    <property type="nucleotide sequence ID" value="NZ_NKUB01000011.1"/>
</dbReference>
<keyword evidence="10" id="KW-0573">Peptidoglycan synthesis</keyword>
<accession>A0A2V4R0W2</accession>
<organism evidence="17 18">
    <name type="scientific">Komagataeibacter swingsii</name>
    <dbReference type="NCBI Taxonomy" id="215220"/>
    <lineage>
        <taxon>Bacteria</taxon>
        <taxon>Pseudomonadati</taxon>
        <taxon>Pseudomonadota</taxon>
        <taxon>Alphaproteobacteria</taxon>
        <taxon>Acetobacterales</taxon>
        <taxon>Acetobacteraceae</taxon>
        <taxon>Komagataeibacter</taxon>
    </lineage>
</organism>
<dbReference type="GO" id="GO:0071555">
    <property type="term" value="P:cell wall organization"/>
    <property type="evidence" value="ECO:0007669"/>
    <property type="project" value="UniProtKB-KW"/>
</dbReference>
<evidence type="ECO:0000256" key="11">
    <source>
        <dbReference type="ARBA" id="ARBA00023316"/>
    </source>
</evidence>
<keyword evidence="9" id="KW-0133">Cell shape</keyword>
<keyword evidence="8" id="KW-0378">Hydrolase</keyword>
<comment type="catalytic activity">
    <reaction evidence="12">
        <text>Preferential cleavage: (Ac)2-L-Lys-D-Ala-|-D-Ala. Also transpeptidation of peptidyl-alanyl moieties that are N-acyl substituents of D-alanine.</text>
        <dbReference type="EC" id="3.4.16.4"/>
    </reaction>
</comment>
<feature type="binding site" evidence="14">
    <location>
        <position position="267"/>
    </location>
    <ligand>
        <name>substrate</name>
    </ligand>
</feature>
<dbReference type="InterPro" id="IPR018044">
    <property type="entry name" value="Peptidase_S11"/>
</dbReference>
<comment type="similarity">
    <text evidence="3 15">Belongs to the peptidase S11 family.</text>
</comment>
<reference evidence="17 18" key="1">
    <citation type="submission" date="2017-07" db="EMBL/GenBank/DDBJ databases">
        <title>A draft genome sequence of Komagataeibacter swingsii LMG 22125.</title>
        <authorList>
            <person name="Skraban J."/>
            <person name="Cleenwerck I."/>
            <person name="Vandamme P."/>
            <person name="Trcek J."/>
        </authorList>
    </citation>
    <scope>NUCLEOTIDE SEQUENCE [LARGE SCALE GENOMIC DNA]</scope>
    <source>
        <strain evidence="17 18">LMG 22125</strain>
    </source>
</reference>
<gene>
    <name evidence="17" type="ORF">CFR76_10160</name>
</gene>
<dbReference type="InterPro" id="IPR015956">
    <property type="entry name" value="Peniciliin-bd_prot_C_sf"/>
</dbReference>
<dbReference type="GO" id="GO:0009002">
    <property type="term" value="F:serine-type D-Ala-D-Ala carboxypeptidase activity"/>
    <property type="evidence" value="ECO:0007669"/>
    <property type="project" value="UniProtKB-EC"/>
</dbReference>
<evidence type="ECO:0000256" key="7">
    <source>
        <dbReference type="ARBA" id="ARBA00022729"/>
    </source>
</evidence>
<dbReference type="Gene3D" id="3.40.710.10">
    <property type="entry name" value="DD-peptidase/beta-lactamase superfamily"/>
    <property type="match status" value="1"/>
</dbReference>
<evidence type="ECO:0000256" key="15">
    <source>
        <dbReference type="RuleBase" id="RU004016"/>
    </source>
</evidence>
<evidence type="ECO:0000313" key="17">
    <source>
        <dbReference type="EMBL" id="PYD69427.1"/>
    </source>
</evidence>
<feature type="active site" evidence="13">
    <location>
        <position position="166"/>
    </location>
</feature>
<evidence type="ECO:0000256" key="2">
    <source>
        <dbReference type="ARBA" id="ARBA00004752"/>
    </source>
</evidence>
<evidence type="ECO:0000256" key="10">
    <source>
        <dbReference type="ARBA" id="ARBA00022984"/>
    </source>
</evidence>
<dbReference type="AlphaFoldDB" id="A0A2V4R0W2"/>
<keyword evidence="18" id="KW-1185">Reference proteome</keyword>
<dbReference type="InterPro" id="IPR001967">
    <property type="entry name" value="Peptidase_S11_N"/>
</dbReference>
<feature type="active site" description="Acyl-ester intermediate" evidence="13">
    <location>
        <position position="106"/>
    </location>
</feature>
<dbReference type="Gene3D" id="2.60.410.10">
    <property type="entry name" value="D-Ala-D-Ala carboxypeptidase, C-terminal domain"/>
    <property type="match status" value="1"/>
</dbReference>
<keyword evidence="7" id="KW-0732">Signal</keyword>